<dbReference type="OrthoDB" id="2745134at2759"/>
<dbReference type="Pfam" id="PF20151">
    <property type="entry name" value="DUF6533"/>
    <property type="match status" value="1"/>
</dbReference>
<evidence type="ECO:0000259" key="2">
    <source>
        <dbReference type="Pfam" id="PF20151"/>
    </source>
</evidence>
<gene>
    <name evidence="3" type="ORF">L227DRAFT_566527</name>
</gene>
<accession>A0A5C2RVZ0</accession>
<dbReference type="EMBL" id="ML122294">
    <property type="protein sequence ID" value="RPD55564.1"/>
    <property type="molecule type" value="Genomic_DNA"/>
</dbReference>
<feature type="domain" description="DUF6533" evidence="2">
    <location>
        <begin position="24"/>
        <end position="62"/>
    </location>
</feature>
<name>A0A5C2RVZ0_9APHY</name>
<organism evidence="3 4">
    <name type="scientific">Lentinus tigrinus ALCF2SS1-6</name>
    <dbReference type="NCBI Taxonomy" id="1328759"/>
    <lineage>
        <taxon>Eukaryota</taxon>
        <taxon>Fungi</taxon>
        <taxon>Dikarya</taxon>
        <taxon>Basidiomycota</taxon>
        <taxon>Agaricomycotina</taxon>
        <taxon>Agaricomycetes</taxon>
        <taxon>Polyporales</taxon>
        <taxon>Polyporaceae</taxon>
        <taxon>Lentinus</taxon>
    </lineage>
</organism>
<keyword evidence="4" id="KW-1185">Reference proteome</keyword>
<keyword evidence="1" id="KW-0472">Membrane</keyword>
<feature type="transmembrane region" description="Helical" evidence="1">
    <location>
        <begin position="87"/>
        <end position="108"/>
    </location>
</feature>
<reference evidence="3" key="1">
    <citation type="journal article" date="2018" name="Genome Biol. Evol.">
        <title>Genomics and development of Lentinus tigrinus, a white-rot wood-decaying mushroom with dimorphic fruiting bodies.</title>
        <authorList>
            <person name="Wu B."/>
            <person name="Xu Z."/>
            <person name="Knudson A."/>
            <person name="Carlson A."/>
            <person name="Chen N."/>
            <person name="Kovaka S."/>
            <person name="LaButti K."/>
            <person name="Lipzen A."/>
            <person name="Pennachio C."/>
            <person name="Riley R."/>
            <person name="Schakwitz W."/>
            <person name="Umezawa K."/>
            <person name="Ohm R.A."/>
            <person name="Grigoriev I.V."/>
            <person name="Nagy L.G."/>
            <person name="Gibbons J."/>
            <person name="Hibbett D."/>
        </authorList>
    </citation>
    <scope>NUCLEOTIDE SEQUENCE [LARGE SCALE GENOMIC DNA]</scope>
    <source>
        <strain evidence="3">ALCF2SS1-6</strain>
    </source>
</reference>
<keyword evidence="1" id="KW-1133">Transmembrane helix</keyword>
<proteinExistence type="predicted"/>
<dbReference type="AlphaFoldDB" id="A0A5C2RVZ0"/>
<evidence type="ECO:0000313" key="3">
    <source>
        <dbReference type="EMBL" id="RPD55564.1"/>
    </source>
</evidence>
<evidence type="ECO:0000313" key="4">
    <source>
        <dbReference type="Proteomes" id="UP000313359"/>
    </source>
</evidence>
<evidence type="ECO:0000256" key="1">
    <source>
        <dbReference type="SAM" id="Phobius"/>
    </source>
</evidence>
<dbReference type="Proteomes" id="UP000313359">
    <property type="component" value="Unassembled WGS sequence"/>
</dbReference>
<protein>
    <recommendedName>
        <fullName evidence="2">DUF6533 domain-containing protein</fullName>
    </recommendedName>
</protein>
<sequence length="142" mass="15806">MSSSTDTAQIVALYDTLMSIDTPIALVLYDYFLTFDLEVELFWRRKFTGASVLFALNRYMMISMETDRRDYSAFSAMRGLALTRNRGIAAVIFTLSIAPIGVNVAQFVSGMFSTAWPVVGCVDTISATPQEVIICVSQFRQS</sequence>
<keyword evidence="1" id="KW-0812">Transmembrane</keyword>
<dbReference type="InterPro" id="IPR045340">
    <property type="entry name" value="DUF6533"/>
</dbReference>